<dbReference type="RefSeq" id="WP_229156725.1">
    <property type="nucleotide sequence ID" value="NZ_JAJEWP010000001.1"/>
</dbReference>
<keyword evidence="9 10" id="KW-0472">Membrane</keyword>
<dbReference type="PANTHER" id="PTHR38831">
    <property type="entry name" value="TYPE II SECRETION SYSTEM PROTEIN K"/>
    <property type="match status" value="1"/>
</dbReference>
<evidence type="ECO:0000256" key="6">
    <source>
        <dbReference type="ARBA" id="ARBA00022692"/>
    </source>
</evidence>
<evidence type="ECO:0000259" key="11">
    <source>
        <dbReference type="Pfam" id="PF21687"/>
    </source>
</evidence>
<dbReference type="Pfam" id="PF21687">
    <property type="entry name" value="T2SSK_1st"/>
    <property type="match status" value="1"/>
</dbReference>
<dbReference type="PANTHER" id="PTHR38831:SF1">
    <property type="entry name" value="TYPE II SECRETION SYSTEM PROTEIN K-RELATED"/>
    <property type="match status" value="1"/>
</dbReference>
<dbReference type="Gene3D" id="1.10.40.60">
    <property type="entry name" value="EpsJ-like"/>
    <property type="match status" value="1"/>
</dbReference>
<comment type="caution">
    <text evidence="12">The sequence shown here is derived from an EMBL/GenBank/DDBJ whole genome shotgun (WGS) entry which is preliminary data.</text>
</comment>
<dbReference type="InterPro" id="IPR005628">
    <property type="entry name" value="GspK"/>
</dbReference>
<keyword evidence="3" id="KW-0813">Transport</keyword>
<dbReference type="SUPFAM" id="SSF158544">
    <property type="entry name" value="GspK insert domain-like"/>
    <property type="match status" value="1"/>
</dbReference>
<evidence type="ECO:0000256" key="8">
    <source>
        <dbReference type="ARBA" id="ARBA00022989"/>
    </source>
</evidence>
<evidence type="ECO:0000256" key="4">
    <source>
        <dbReference type="ARBA" id="ARBA00022475"/>
    </source>
</evidence>
<feature type="transmembrane region" description="Helical" evidence="10">
    <location>
        <begin position="7"/>
        <end position="27"/>
    </location>
</feature>
<evidence type="ECO:0000256" key="3">
    <source>
        <dbReference type="ARBA" id="ARBA00022448"/>
    </source>
</evidence>
<dbReference type="EMBL" id="JAJEWP010000001">
    <property type="protein sequence ID" value="MCC2614809.1"/>
    <property type="molecule type" value="Genomic_DNA"/>
</dbReference>
<keyword evidence="5" id="KW-0997">Cell inner membrane</keyword>
<evidence type="ECO:0000256" key="1">
    <source>
        <dbReference type="ARBA" id="ARBA00004533"/>
    </source>
</evidence>
<proteinExistence type="inferred from homology"/>
<keyword evidence="13" id="KW-1185">Reference proteome</keyword>
<evidence type="ECO:0000313" key="12">
    <source>
        <dbReference type="EMBL" id="MCC2614809.1"/>
    </source>
</evidence>
<feature type="domain" description="T2SS protein K first SAM-like" evidence="11">
    <location>
        <begin position="114"/>
        <end position="193"/>
    </location>
</feature>
<name>A0ABS8G2T8_9ALTE</name>
<gene>
    <name evidence="12" type="ORF">LJ739_00975</name>
</gene>
<keyword evidence="7" id="KW-0653">Protein transport</keyword>
<evidence type="ECO:0000256" key="10">
    <source>
        <dbReference type="SAM" id="Phobius"/>
    </source>
</evidence>
<evidence type="ECO:0000256" key="5">
    <source>
        <dbReference type="ARBA" id="ARBA00022519"/>
    </source>
</evidence>
<evidence type="ECO:0000256" key="2">
    <source>
        <dbReference type="ARBA" id="ARBA00007246"/>
    </source>
</evidence>
<sequence length="294" mass="32708">MTSKQSGVALVQVLLISAIIAIVALHFNKTAQRNVDIARQYQQRLEAELAMRSAKTAVLSRFYQTDTLALFNHSGQGTSWYCNGKPVTLSPGVTLQVKSMLGKLSVSLPQDELLVPLFRAEQIPDEQWGQFLPALHDWTDVDDNVSPFGAEHAYYNASDKAGPRNGPLQSVAEIRALPGISDTQYERIGPNLTHHYISTFAPLCASAPLVRALFNEDIAQQLIILGNGQQDIEQGWQQIFGSFVPYDGLLDVFPGNLFEVTLSVTRGDVKLDHRFEILIQTHQSREPILQLSYY</sequence>
<comment type="subcellular location">
    <subcellularLocation>
        <location evidence="1">Cell inner membrane</location>
    </subcellularLocation>
</comment>
<keyword evidence="4" id="KW-1003">Cell membrane</keyword>
<protein>
    <submittedName>
        <fullName evidence="12">Type II secretion system protein GspK</fullName>
    </submittedName>
</protein>
<accession>A0ABS8G2T8</accession>
<dbReference type="Proteomes" id="UP001520878">
    <property type="component" value="Unassembled WGS sequence"/>
</dbReference>
<evidence type="ECO:0000256" key="7">
    <source>
        <dbReference type="ARBA" id="ARBA00022927"/>
    </source>
</evidence>
<dbReference type="InterPro" id="IPR038072">
    <property type="entry name" value="GspK_central_sf"/>
</dbReference>
<comment type="similarity">
    <text evidence="2">Belongs to the GSP K family.</text>
</comment>
<organism evidence="12 13">
    <name type="scientific">Fluctibacter halophilus</name>
    <dbReference type="NCBI Taxonomy" id="226011"/>
    <lineage>
        <taxon>Bacteria</taxon>
        <taxon>Pseudomonadati</taxon>
        <taxon>Pseudomonadota</taxon>
        <taxon>Gammaproteobacteria</taxon>
        <taxon>Alteromonadales</taxon>
        <taxon>Alteromonadaceae</taxon>
        <taxon>Fluctibacter</taxon>
    </lineage>
</organism>
<keyword evidence="6 10" id="KW-0812">Transmembrane</keyword>
<evidence type="ECO:0000313" key="13">
    <source>
        <dbReference type="Proteomes" id="UP001520878"/>
    </source>
</evidence>
<dbReference type="InterPro" id="IPR049031">
    <property type="entry name" value="T2SSK_SAM-like_1st"/>
</dbReference>
<keyword evidence="8 10" id="KW-1133">Transmembrane helix</keyword>
<evidence type="ECO:0000256" key="9">
    <source>
        <dbReference type="ARBA" id="ARBA00023136"/>
    </source>
</evidence>
<reference evidence="12 13" key="1">
    <citation type="submission" date="2021-10" db="EMBL/GenBank/DDBJ databases">
        <title>Draft genome of Aestuariibacter halophilus JC2043.</title>
        <authorList>
            <person name="Emsley S.A."/>
            <person name="Pfannmuller K.M."/>
            <person name="Ushijima B."/>
            <person name="Saw J.H."/>
            <person name="Videau P."/>
        </authorList>
    </citation>
    <scope>NUCLEOTIDE SEQUENCE [LARGE SCALE GENOMIC DNA]</scope>
    <source>
        <strain evidence="12 13">JC2043</strain>
    </source>
</reference>